<keyword evidence="3" id="KW-1185">Reference proteome</keyword>
<sequence>MLPIFATEEKCKFASITLQNFKDHLQKKGNLREYSSLTSCEVEVAGSVSVFPGDGTDLDGLELEDGCPTAVGAECHGDVDDDGSRDDAPSINAHQAPSDI</sequence>
<name>A0A3P7PTM5_CYLGO</name>
<dbReference type="Proteomes" id="UP000271889">
    <property type="component" value="Unassembled WGS sequence"/>
</dbReference>
<dbReference type="EMBL" id="UYRV01106403">
    <property type="protein sequence ID" value="VDN22359.1"/>
    <property type="molecule type" value="Genomic_DNA"/>
</dbReference>
<evidence type="ECO:0000256" key="1">
    <source>
        <dbReference type="SAM" id="MobiDB-lite"/>
    </source>
</evidence>
<gene>
    <name evidence="2" type="ORF">CGOC_LOCUS9278</name>
</gene>
<evidence type="ECO:0000313" key="3">
    <source>
        <dbReference type="Proteomes" id="UP000271889"/>
    </source>
</evidence>
<evidence type="ECO:0000313" key="2">
    <source>
        <dbReference type="EMBL" id="VDN22359.1"/>
    </source>
</evidence>
<feature type="region of interest" description="Disordered" evidence="1">
    <location>
        <begin position="73"/>
        <end position="100"/>
    </location>
</feature>
<dbReference type="AlphaFoldDB" id="A0A3P7PTM5"/>
<proteinExistence type="predicted"/>
<reference evidence="2 3" key="1">
    <citation type="submission" date="2018-11" db="EMBL/GenBank/DDBJ databases">
        <authorList>
            <consortium name="Pathogen Informatics"/>
        </authorList>
    </citation>
    <scope>NUCLEOTIDE SEQUENCE [LARGE SCALE GENOMIC DNA]</scope>
</reference>
<organism evidence="2 3">
    <name type="scientific">Cylicostephanus goldi</name>
    <name type="common">Nematode worm</name>
    <dbReference type="NCBI Taxonomy" id="71465"/>
    <lineage>
        <taxon>Eukaryota</taxon>
        <taxon>Metazoa</taxon>
        <taxon>Ecdysozoa</taxon>
        <taxon>Nematoda</taxon>
        <taxon>Chromadorea</taxon>
        <taxon>Rhabditida</taxon>
        <taxon>Rhabditina</taxon>
        <taxon>Rhabditomorpha</taxon>
        <taxon>Strongyloidea</taxon>
        <taxon>Strongylidae</taxon>
        <taxon>Cylicostephanus</taxon>
    </lineage>
</organism>
<protein>
    <submittedName>
        <fullName evidence="2">Uncharacterized protein</fullName>
    </submittedName>
</protein>
<accession>A0A3P7PTM5</accession>